<evidence type="ECO:0000313" key="3">
    <source>
        <dbReference type="Proteomes" id="UP000271098"/>
    </source>
</evidence>
<keyword evidence="1" id="KW-0472">Membrane</keyword>
<protein>
    <submittedName>
        <fullName evidence="4">CASP-like protein</fullName>
    </submittedName>
</protein>
<dbReference type="OrthoDB" id="20229at2759"/>
<gene>
    <name evidence="2" type="ORF">GPUH_LOCUS18011</name>
</gene>
<evidence type="ECO:0000313" key="4">
    <source>
        <dbReference type="WBParaSite" id="GPUH_0001803701-mRNA-1"/>
    </source>
</evidence>
<feature type="transmembrane region" description="Helical" evidence="1">
    <location>
        <begin position="58"/>
        <end position="75"/>
    </location>
</feature>
<sequence length="81" mass="9069">MRGLSEVLAALKKIMTGYHIGGIALSLAFLALKSTTGLCSLVFTECGLDYHFCSEMDISQNVPALIMFLYHFIFYHSKYII</sequence>
<reference evidence="4" key="1">
    <citation type="submission" date="2016-06" db="UniProtKB">
        <authorList>
            <consortium name="WormBaseParasite"/>
        </authorList>
    </citation>
    <scope>IDENTIFICATION</scope>
</reference>
<keyword evidence="1" id="KW-0812">Transmembrane</keyword>
<evidence type="ECO:0000256" key="1">
    <source>
        <dbReference type="SAM" id="Phobius"/>
    </source>
</evidence>
<name>A0A183EAM1_9BILA</name>
<evidence type="ECO:0000313" key="2">
    <source>
        <dbReference type="EMBL" id="VDN30875.1"/>
    </source>
</evidence>
<dbReference type="WBParaSite" id="GPUH_0001803701-mRNA-1">
    <property type="protein sequence ID" value="GPUH_0001803701-mRNA-1"/>
    <property type="gene ID" value="GPUH_0001803701"/>
</dbReference>
<keyword evidence="3" id="KW-1185">Reference proteome</keyword>
<accession>A0A183EAM1</accession>
<dbReference type="Proteomes" id="UP000271098">
    <property type="component" value="Unassembled WGS sequence"/>
</dbReference>
<reference evidence="2 3" key="2">
    <citation type="submission" date="2018-11" db="EMBL/GenBank/DDBJ databases">
        <authorList>
            <consortium name="Pathogen Informatics"/>
        </authorList>
    </citation>
    <scope>NUCLEOTIDE SEQUENCE [LARGE SCALE GENOMIC DNA]</scope>
</reference>
<dbReference type="EMBL" id="UYRT01086054">
    <property type="protein sequence ID" value="VDN30875.1"/>
    <property type="molecule type" value="Genomic_DNA"/>
</dbReference>
<dbReference type="AlphaFoldDB" id="A0A183EAM1"/>
<keyword evidence="1" id="KW-1133">Transmembrane helix</keyword>
<organism evidence="4">
    <name type="scientific">Gongylonema pulchrum</name>
    <dbReference type="NCBI Taxonomy" id="637853"/>
    <lineage>
        <taxon>Eukaryota</taxon>
        <taxon>Metazoa</taxon>
        <taxon>Ecdysozoa</taxon>
        <taxon>Nematoda</taxon>
        <taxon>Chromadorea</taxon>
        <taxon>Rhabditida</taxon>
        <taxon>Spirurina</taxon>
        <taxon>Spiruromorpha</taxon>
        <taxon>Spiruroidea</taxon>
        <taxon>Gongylonematidae</taxon>
        <taxon>Gongylonema</taxon>
    </lineage>
</organism>
<feature type="transmembrane region" description="Helical" evidence="1">
    <location>
        <begin position="20"/>
        <end position="43"/>
    </location>
</feature>
<proteinExistence type="predicted"/>